<accession>A0AA35TNM4</accession>
<keyword evidence="2" id="KW-1185">Reference proteome</keyword>
<reference evidence="1" key="1">
    <citation type="submission" date="2023-03" db="EMBL/GenBank/DDBJ databases">
        <authorList>
            <person name="Steffen K."/>
            <person name="Cardenas P."/>
        </authorList>
    </citation>
    <scope>NUCLEOTIDE SEQUENCE</scope>
</reference>
<dbReference type="Proteomes" id="UP001174909">
    <property type="component" value="Unassembled WGS sequence"/>
</dbReference>
<proteinExistence type="predicted"/>
<gene>
    <name evidence="1" type="ORF">GBAR_LOCUS27604</name>
</gene>
<evidence type="ECO:0000313" key="2">
    <source>
        <dbReference type="Proteomes" id="UP001174909"/>
    </source>
</evidence>
<organism evidence="1 2">
    <name type="scientific">Geodia barretti</name>
    <name type="common">Barrett's horny sponge</name>
    <dbReference type="NCBI Taxonomy" id="519541"/>
    <lineage>
        <taxon>Eukaryota</taxon>
        <taxon>Metazoa</taxon>
        <taxon>Porifera</taxon>
        <taxon>Demospongiae</taxon>
        <taxon>Heteroscleromorpha</taxon>
        <taxon>Tetractinellida</taxon>
        <taxon>Astrophorina</taxon>
        <taxon>Geodiidae</taxon>
        <taxon>Geodia</taxon>
    </lineage>
</organism>
<sequence>MLVSQHSKRGEVNPVLLSLDCSILLKVDYCFTACYRIFPLLIATSNTPGSCSSQVQYCHYRRHSEMGNEVVVNAGTVAQRRRPHRCLSASHVPLEFSRTKQFC</sequence>
<dbReference type="EMBL" id="CASHTH010003841">
    <property type="protein sequence ID" value="CAI8050211.1"/>
    <property type="molecule type" value="Genomic_DNA"/>
</dbReference>
<dbReference type="AlphaFoldDB" id="A0AA35TNM4"/>
<name>A0AA35TNM4_GEOBA</name>
<evidence type="ECO:0000313" key="1">
    <source>
        <dbReference type="EMBL" id="CAI8050211.1"/>
    </source>
</evidence>
<comment type="caution">
    <text evidence="1">The sequence shown here is derived from an EMBL/GenBank/DDBJ whole genome shotgun (WGS) entry which is preliminary data.</text>
</comment>
<protein>
    <submittedName>
        <fullName evidence="1">Uncharacterized protein</fullName>
    </submittedName>
</protein>